<comment type="caution">
    <text evidence="9">The sequence shown here is derived from an EMBL/GenBank/DDBJ whole genome shotgun (WGS) entry which is preliminary data.</text>
</comment>
<evidence type="ECO:0000256" key="5">
    <source>
        <dbReference type="ARBA" id="ARBA00022777"/>
    </source>
</evidence>
<evidence type="ECO:0000313" key="10">
    <source>
        <dbReference type="Proteomes" id="UP000730618"/>
    </source>
</evidence>
<dbReference type="GO" id="GO:0004715">
    <property type="term" value="F:non-membrane spanning protein tyrosine kinase activity"/>
    <property type="evidence" value="ECO:0007669"/>
    <property type="project" value="UniProtKB-EC"/>
</dbReference>
<name>A0ABM8VES9_9BACL</name>
<dbReference type="RefSeq" id="WP_218098187.1">
    <property type="nucleotide sequence ID" value="NZ_CAJVCE010000004.1"/>
</dbReference>
<gene>
    <name evidence="9" type="primary">ywqD</name>
    <name evidence="9" type="ORF">PAECIP111802_01854</name>
</gene>
<dbReference type="Pfam" id="PF13614">
    <property type="entry name" value="AAA_31"/>
    <property type="match status" value="1"/>
</dbReference>
<keyword evidence="10" id="KW-1185">Reference proteome</keyword>
<sequence length="211" mass="22849">MPKLKDRLELLPKVDEAFTELKVNLDFSIKKNGMQSLAVLSGNAGEGRTTSCLNLAMAYAKAGKKVVVLDADFRNPSTHVTFGDSNHVGLSKYLAKQAPYGDIVKNSAYPGLMYIPAGPSPLNAPEQLASAEMDLLMQDLKQHFDVIVVDTPPAQKFIDAKIMAAKCDGVLLVMEYGKVRPAAAQRLKEELTHAAAQLVGILLNKVTVKNI</sequence>
<comment type="catalytic activity">
    <reaction evidence="7">
        <text>L-tyrosyl-[protein] + ATP = O-phospho-L-tyrosyl-[protein] + ADP + H(+)</text>
        <dbReference type="Rhea" id="RHEA:10596"/>
        <dbReference type="Rhea" id="RHEA-COMP:10136"/>
        <dbReference type="Rhea" id="RHEA-COMP:20101"/>
        <dbReference type="ChEBI" id="CHEBI:15378"/>
        <dbReference type="ChEBI" id="CHEBI:30616"/>
        <dbReference type="ChEBI" id="CHEBI:46858"/>
        <dbReference type="ChEBI" id="CHEBI:61978"/>
        <dbReference type="ChEBI" id="CHEBI:456216"/>
        <dbReference type="EC" id="2.7.10.2"/>
    </reaction>
</comment>
<dbReference type="EMBL" id="CAJVCE010000004">
    <property type="protein sequence ID" value="CAG7632524.1"/>
    <property type="molecule type" value="Genomic_DNA"/>
</dbReference>
<dbReference type="InterPro" id="IPR025669">
    <property type="entry name" value="AAA_dom"/>
</dbReference>
<evidence type="ECO:0000256" key="4">
    <source>
        <dbReference type="ARBA" id="ARBA00022741"/>
    </source>
</evidence>
<dbReference type="InterPro" id="IPR050445">
    <property type="entry name" value="Bact_polysacc_biosynth/exp"/>
</dbReference>
<dbReference type="InterPro" id="IPR005702">
    <property type="entry name" value="Wzc-like_C"/>
</dbReference>
<evidence type="ECO:0000256" key="3">
    <source>
        <dbReference type="ARBA" id="ARBA00022679"/>
    </source>
</evidence>
<dbReference type="CDD" id="cd05387">
    <property type="entry name" value="BY-kinase"/>
    <property type="match status" value="1"/>
</dbReference>
<dbReference type="NCBIfam" id="TIGR01007">
    <property type="entry name" value="eps_fam"/>
    <property type="match status" value="1"/>
</dbReference>
<accession>A0ABM8VES9</accession>
<proteinExistence type="inferred from homology"/>
<dbReference type="EC" id="2.7.10.2" evidence="2"/>
<evidence type="ECO:0000256" key="6">
    <source>
        <dbReference type="ARBA" id="ARBA00022840"/>
    </source>
</evidence>
<keyword evidence="4" id="KW-0547">Nucleotide-binding</keyword>
<feature type="domain" description="AAA" evidence="8">
    <location>
        <begin position="37"/>
        <end position="176"/>
    </location>
</feature>
<evidence type="ECO:0000256" key="7">
    <source>
        <dbReference type="ARBA" id="ARBA00051245"/>
    </source>
</evidence>
<reference evidence="9 10" key="1">
    <citation type="submission" date="2021-06" db="EMBL/GenBank/DDBJ databases">
        <authorList>
            <person name="Criscuolo A."/>
        </authorList>
    </citation>
    <scope>NUCLEOTIDE SEQUENCE [LARGE SCALE GENOMIC DNA]</scope>
    <source>
        <strain evidence="10">CIP 111802</strain>
    </source>
</reference>
<evidence type="ECO:0000313" key="9">
    <source>
        <dbReference type="EMBL" id="CAG7632524.1"/>
    </source>
</evidence>
<organism evidence="9 10">
    <name type="scientific">Paenibacillus allorhizosphaerae</name>
    <dbReference type="NCBI Taxonomy" id="2849866"/>
    <lineage>
        <taxon>Bacteria</taxon>
        <taxon>Bacillati</taxon>
        <taxon>Bacillota</taxon>
        <taxon>Bacilli</taxon>
        <taxon>Bacillales</taxon>
        <taxon>Paenibacillaceae</taxon>
        <taxon>Paenibacillus</taxon>
    </lineage>
</organism>
<evidence type="ECO:0000259" key="8">
    <source>
        <dbReference type="Pfam" id="PF13614"/>
    </source>
</evidence>
<dbReference type="PANTHER" id="PTHR32309">
    <property type="entry name" value="TYROSINE-PROTEIN KINASE"/>
    <property type="match status" value="1"/>
</dbReference>
<dbReference type="Proteomes" id="UP000730618">
    <property type="component" value="Unassembled WGS sequence"/>
</dbReference>
<keyword evidence="3 9" id="KW-0808">Transferase</keyword>
<evidence type="ECO:0000256" key="2">
    <source>
        <dbReference type="ARBA" id="ARBA00011903"/>
    </source>
</evidence>
<keyword evidence="5 9" id="KW-0418">Kinase</keyword>
<keyword evidence="6" id="KW-0067">ATP-binding</keyword>
<protein>
    <recommendedName>
        <fullName evidence="2">non-specific protein-tyrosine kinase</fullName>
        <ecNumber evidence="2">2.7.10.2</ecNumber>
    </recommendedName>
</protein>
<dbReference type="PANTHER" id="PTHR32309:SF13">
    <property type="entry name" value="FERRIC ENTEROBACTIN TRANSPORT PROTEIN FEPE"/>
    <property type="match status" value="1"/>
</dbReference>
<comment type="similarity">
    <text evidence="1">Belongs to the CpsD/CapB family.</text>
</comment>
<evidence type="ECO:0000256" key="1">
    <source>
        <dbReference type="ARBA" id="ARBA00007316"/>
    </source>
</evidence>